<dbReference type="PROSITE" id="PS51257">
    <property type="entry name" value="PROKAR_LIPOPROTEIN"/>
    <property type="match status" value="1"/>
</dbReference>
<feature type="signal peptide" evidence="1">
    <location>
        <begin position="1"/>
        <end position="18"/>
    </location>
</feature>
<feature type="chain" id="PRO_5047245055" description="Lipoprotein" evidence="1">
    <location>
        <begin position="19"/>
        <end position="138"/>
    </location>
</feature>
<comment type="caution">
    <text evidence="2">The sequence shown here is derived from an EMBL/GenBank/DDBJ whole genome shotgun (WGS) entry which is preliminary data.</text>
</comment>
<accession>A0ABP8CIX5</accession>
<reference evidence="3" key="1">
    <citation type="journal article" date="2019" name="Int. J. Syst. Evol. Microbiol.">
        <title>The Global Catalogue of Microorganisms (GCM) 10K type strain sequencing project: providing services to taxonomists for standard genome sequencing and annotation.</title>
        <authorList>
            <consortium name="The Broad Institute Genomics Platform"/>
            <consortium name="The Broad Institute Genome Sequencing Center for Infectious Disease"/>
            <person name="Wu L."/>
            <person name="Ma J."/>
        </authorList>
    </citation>
    <scope>NUCLEOTIDE SEQUENCE [LARGE SCALE GENOMIC DNA]</scope>
    <source>
        <strain evidence="3">JCM 17630</strain>
    </source>
</reference>
<keyword evidence="3" id="KW-1185">Reference proteome</keyword>
<gene>
    <name evidence="2" type="ORF">GCM10022291_34880</name>
</gene>
<dbReference type="Proteomes" id="UP001501496">
    <property type="component" value="Unassembled WGS sequence"/>
</dbReference>
<organism evidence="2 3">
    <name type="scientific">Postechiella marina</name>
    <dbReference type="NCBI Taxonomy" id="943941"/>
    <lineage>
        <taxon>Bacteria</taxon>
        <taxon>Pseudomonadati</taxon>
        <taxon>Bacteroidota</taxon>
        <taxon>Flavobacteriia</taxon>
        <taxon>Flavobacteriales</taxon>
        <taxon>Flavobacteriaceae</taxon>
        <taxon>Postechiella</taxon>
    </lineage>
</organism>
<dbReference type="EMBL" id="BAABCA010000010">
    <property type="protein sequence ID" value="GAA4239663.1"/>
    <property type="molecule type" value="Genomic_DNA"/>
</dbReference>
<proteinExistence type="predicted"/>
<dbReference type="RefSeq" id="WP_344789651.1">
    <property type="nucleotide sequence ID" value="NZ_BAABCA010000010.1"/>
</dbReference>
<evidence type="ECO:0000313" key="3">
    <source>
        <dbReference type="Proteomes" id="UP001501496"/>
    </source>
</evidence>
<name>A0ABP8CIX5_9FLAO</name>
<evidence type="ECO:0000313" key="2">
    <source>
        <dbReference type="EMBL" id="GAA4239663.1"/>
    </source>
</evidence>
<sequence length="138" mass="16035">MKKILLLLSFFSILTACDAILDEVVECIVNRRPVLSNNKLDSGRNDTYYSNKIWAEIKNEPKDDNYYYNFSYRGDLPNGINIIFEDREVYIEGVPRETGRFKITIHVSVDARYYNEDGDIEDPLCSSSDSKTYTLIIR</sequence>
<protein>
    <recommendedName>
        <fullName evidence="4">Lipoprotein</fullName>
    </recommendedName>
</protein>
<keyword evidence="1" id="KW-0732">Signal</keyword>
<evidence type="ECO:0008006" key="4">
    <source>
        <dbReference type="Google" id="ProtNLM"/>
    </source>
</evidence>
<evidence type="ECO:0000256" key="1">
    <source>
        <dbReference type="SAM" id="SignalP"/>
    </source>
</evidence>